<gene>
    <name evidence="1" type="ORF">SAMN05421869_11028</name>
</gene>
<dbReference type="EMBL" id="FNDJ01000010">
    <property type="protein sequence ID" value="SDJ34880.1"/>
    <property type="molecule type" value="Genomic_DNA"/>
</dbReference>
<protein>
    <submittedName>
        <fullName evidence="1">Uncharacterized protein</fullName>
    </submittedName>
</protein>
<dbReference type="AlphaFoldDB" id="A0A1G8T2I7"/>
<dbReference type="RefSeq" id="WP_143043828.1">
    <property type="nucleotide sequence ID" value="NZ_FNDJ01000010.1"/>
</dbReference>
<organism evidence="1 2">
    <name type="scientific">Nonomuraea jiangxiensis</name>
    <dbReference type="NCBI Taxonomy" id="633440"/>
    <lineage>
        <taxon>Bacteria</taxon>
        <taxon>Bacillati</taxon>
        <taxon>Actinomycetota</taxon>
        <taxon>Actinomycetes</taxon>
        <taxon>Streptosporangiales</taxon>
        <taxon>Streptosporangiaceae</taxon>
        <taxon>Nonomuraea</taxon>
    </lineage>
</organism>
<keyword evidence="2" id="KW-1185">Reference proteome</keyword>
<name>A0A1G8T2I7_9ACTN</name>
<evidence type="ECO:0000313" key="2">
    <source>
        <dbReference type="Proteomes" id="UP000199202"/>
    </source>
</evidence>
<reference evidence="1 2" key="1">
    <citation type="submission" date="2016-10" db="EMBL/GenBank/DDBJ databases">
        <authorList>
            <person name="de Groot N.N."/>
        </authorList>
    </citation>
    <scope>NUCLEOTIDE SEQUENCE [LARGE SCALE GENOMIC DNA]</scope>
    <source>
        <strain evidence="1 2">CGMCC 4.6533</strain>
    </source>
</reference>
<evidence type="ECO:0000313" key="1">
    <source>
        <dbReference type="EMBL" id="SDJ34880.1"/>
    </source>
</evidence>
<sequence>MEYAAGRPTVVLDNGVVGRIMLAHSSRRDLVLVLGMDGTLLSCEVDDIACVVGGRPLCRDG</sequence>
<dbReference type="Proteomes" id="UP000199202">
    <property type="component" value="Unassembled WGS sequence"/>
</dbReference>
<accession>A0A1G8T2I7</accession>
<dbReference type="OrthoDB" id="3540238at2"/>
<dbReference type="STRING" id="633440.SAMN05421869_11028"/>
<proteinExistence type="predicted"/>